<dbReference type="GO" id="GO:0006281">
    <property type="term" value="P:DNA repair"/>
    <property type="evidence" value="ECO:0007669"/>
    <property type="project" value="TreeGrafter"/>
</dbReference>
<proteinExistence type="predicted"/>
<comment type="caution">
    <text evidence="1">The sequence shown here is derived from an EMBL/GenBank/DDBJ whole genome shotgun (WGS) entry which is preliminary data.</text>
</comment>
<accession>A0A917FXT0</accession>
<dbReference type="InterPro" id="IPR027417">
    <property type="entry name" value="P-loop_NTPase"/>
</dbReference>
<evidence type="ECO:0000313" key="1">
    <source>
        <dbReference type="EMBL" id="GGG12099.1"/>
    </source>
</evidence>
<dbReference type="PANTHER" id="PTHR12083:SF9">
    <property type="entry name" value="BIFUNCTIONAL POLYNUCLEOTIDE PHOSPHATASE_KINASE"/>
    <property type="match status" value="1"/>
</dbReference>
<name>A0A917FXT0_9BACL</name>
<dbReference type="Gene3D" id="3.40.50.300">
    <property type="entry name" value="P-loop containing nucleotide triphosphate hydrolases"/>
    <property type="match status" value="1"/>
</dbReference>
<dbReference type="GO" id="GO:0046403">
    <property type="term" value="F:polynucleotide 3'-phosphatase activity"/>
    <property type="evidence" value="ECO:0007669"/>
    <property type="project" value="TreeGrafter"/>
</dbReference>
<gene>
    <name evidence="1" type="ORF">GCM10010912_65660</name>
</gene>
<dbReference type="Pfam" id="PF13671">
    <property type="entry name" value="AAA_33"/>
    <property type="match status" value="1"/>
</dbReference>
<evidence type="ECO:0000313" key="2">
    <source>
        <dbReference type="Proteomes" id="UP000637643"/>
    </source>
</evidence>
<protein>
    <recommendedName>
        <fullName evidence="3">ATP-binding protein</fullName>
    </recommendedName>
</protein>
<reference evidence="1" key="1">
    <citation type="journal article" date="2014" name="Int. J. Syst. Evol. Microbiol.">
        <title>Complete genome sequence of Corynebacterium casei LMG S-19264T (=DSM 44701T), isolated from a smear-ripened cheese.</title>
        <authorList>
            <consortium name="US DOE Joint Genome Institute (JGI-PGF)"/>
            <person name="Walter F."/>
            <person name="Albersmeier A."/>
            <person name="Kalinowski J."/>
            <person name="Ruckert C."/>
        </authorList>
    </citation>
    <scope>NUCLEOTIDE SEQUENCE</scope>
    <source>
        <strain evidence="1">CGMCC 1.16134</strain>
    </source>
</reference>
<sequence length="154" mass="17859">MECVIFTGIQASGKSTFYQDRFFQTHMRINLDMLRTRNREDIYLAASVQAKQPFVVDNTNPTRGDRKKYIDIAKAYKFKVTGYYFEPNMELSLERNERRTGKAKIREIGIQSTLMKLEVPGWTEGFDELYLVRSFDGRFQVEAYGQTGAPNDGD</sequence>
<dbReference type="GO" id="GO:0046404">
    <property type="term" value="F:ATP-dependent polydeoxyribonucleotide 5'-hydroxyl-kinase activity"/>
    <property type="evidence" value="ECO:0007669"/>
    <property type="project" value="TreeGrafter"/>
</dbReference>
<dbReference type="PANTHER" id="PTHR12083">
    <property type="entry name" value="BIFUNCTIONAL POLYNUCLEOTIDE PHOSPHATASE/KINASE"/>
    <property type="match status" value="1"/>
</dbReference>
<dbReference type="SUPFAM" id="SSF52540">
    <property type="entry name" value="P-loop containing nucleoside triphosphate hydrolases"/>
    <property type="match status" value="1"/>
</dbReference>
<keyword evidence="2" id="KW-1185">Reference proteome</keyword>
<dbReference type="EMBL" id="BMKR01000055">
    <property type="protein sequence ID" value="GGG12099.1"/>
    <property type="molecule type" value="Genomic_DNA"/>
</dbReference>
<dbReference type="RefSeq" id="WP_189032227.1">
    <property type="nucleotide sequence ID" value="NZ_BMKR01000055.1"/>
</dbReference>
<dbReference type="AlphaFoldDB" id="A0A917FXT0"/>
<evidence type="ECO:0008006" key="3">
    <source>
        <dbReference type="Google" id="ProtNLM"/>
    </source>
</evidence>
<dbReference type="GO" id="GO:0003690">
    <property type="term" value="F:double-stranded DNA binding"/>
    <property type="evidence" value="ECO:0007669"/>
    <property type="project" value="TreeGrafter"/>
</dbReference>
<organism evidence="1 2">
    <name type="scientific">Paenibacillus albidus</name>
    <dbReference type="NCBI Taxonomy" id="2041023"/>
    <lineage>
        <taxon>Bacteria</taxon>
        <taxon>Bacillati</taxon>
        <taxon>Bacillota</taxon>
        <taxon>Bacilli</taxon>
        <taxon>Bacillales</taxon>
        <taxon>Paenibacillaceae</taxon>
        <taxon>Paenibacillus</taxon>
    </lineage>
</organism>
<reference evidence="1" key="2">
    <citation type="submission" date="2020-09" db="EMBL/GenBank/DDBJ databases">
        <authorList>
            <person name="Sun Q."/>
            <person name="Zhou Y."/>
        </authorList>
    </citation>
    <scope>NUCLEOTIDE SEQUENCE</scope>
    <source>
        <strain evidence="1">CGMCC 1.16134</strain>
    </source>
</reference>
<dbReference type="Proteomes" id="UP000637643">
    <property type="component" value="Unassembled WGS sequence"/>
</dbReference>